<evidence type="ECO:0000313" key="8">
    <source>
        <dbReference type="EMBL" id="GAA1997955.1"/>
    </source>
</evidence>
<evidence type="ECO:0000259" key="7">
    <source>
        <dbReference type="Pfam" id="PF02784"/>
    </source>
</evidence>
<dbReference type="PANTHER" id="PTHR43727">
    <property type="entry name" value="DIAMINOPIMELATE DECARBOXYLASE"/>
    <property type="match status" value="1"/>
</dbReference>
<dbReference type="InterPro" id="IPR022644">
    <property type="entry name" value="De-COase2_N"/>
</dbReference>
<evidence type="ECO:0000259" key="6">
    <source>
        <dbReference type="Pfam" id="PF00278"/>
    </source>
</evidence>
<dbReference type="InterPro" id="IPR029066">
    <property type="entry name" value="PLP-binding_barrel"/>
</dbReference>
<proteinExistence type="inferred from homology"/>
<evidence type="ECO:0000313" key="9">
    <source>
        <dbReference type="Proteomes" id="UP001499854"/>
    </source>
</evidence>
<evidence type="ECO:0000256" key="2">
    <source>
        <dbReference type="ARBA" id="ARBA00022793"/>
    </source>
</evidence>
<feature type="domain" description="Orn/DAP/Arg decarboxylase 2 C-terminal" evidence="6">
    <location>
        <begin position="291"/>
        <end position="384"/>
    </location>
</feature>
<comment type="similarity">
    <text evidence="5">Belongs to the Orn/Lys/Arg decarboxylase class-II family.</text>
</comment>
<accession>A0ABP5EG53</accession>
<dbReference type="RefSeq" id="WP_344661858.1">
    <property type="nucleotide sequence ID" value="NZ_BAAAQM010000061.1"/>
</dbReference>
<evidence type="ECO:0000256" key="5">
    <source>
        <dbReference type="RuleBase" id="RU003737"/>
    </source>
</evidence>
<comment type="caution">
    <text evidence="8">The sequence shown here is derived from an EMBL/GenBank/DDBJ whole genome shotgun (WGS) entry which is preliminary data.</text>
</comment>
<dbReference type="EMBL" id="BAAAQM010000061">
    <property type="protein sequence ID" value="GAA1997955.1"/>
    <property type="molecule type" value="Genomic_DNA"/>
</dbReference>
<dbReference type="PANTHER" id="PTHR43727:SF3">
    <property type="entry name" value="GROUP IV DECARBOXYLASE"/>
    <property type="match status" value="1"/>
</dbReference>
<evidence type="ECO:0000256" key="1">
    <source>
        <dbReference type="ARBA" id="ARBA00001933"/>
    </source>
</evidence>
<dbReference type="InterPro" id="IPR009006">
    <property type="entry name" value="Ala_racemase/Decarboxylase_C"/>
</dbReference>
<dbReference type="Pfam" id="PF02784">
    <property type="entry name" value="Orn_Arg_deC_N"/>
    <property type="match status" value="1"/>
</dbReference>
<dbReference type="InterPro" id="IPR022643">
    <property type="entry name" value="De-COase2_C"/>
</dbReference>
<sequence length="449" mass="47519">MPDHHARRVRRDQAVHAAVVQGLLDPEETPVAAFVDLAGIADSARELLAAWPDRVDVLHAFAAKANPLVPVLALLRGHGLGCEVSSPGELAQARAAGFPAERLVLDSPAKSRRELVDALSGGIALNIDNFEELERVERLVAAGLPARRVGVRINPQVGIGSIEAMSTAGPTTKFGIALADPGNRERLLRVYAARPWLRWVHVHVGSQGIPLELNAEGVAEAVAFAREVNAVRPGQVEGIDVGGGLPVDFTRDEDTPTFADHVAALREAAPELFSGAFKVVTEYGRSVMAKNGFIASRVEYTKYTGGRAIALTHAGAQVAARTVFAPDAWPLRVLAYDRHGLPSTAELEVQDVAGPCCFAGDLTARERKLPKLETEDVVVVPDTGAYYFSSPFQYNSLPMPPVFGFEVSGGSGSGTGSGSGSGSEADSVTFRVLRAAESLDEVVARSGTL</sequence>
<organism evidence="8 9">
    <name type="scientific">Catenulispora subtropica</name>
    <dbReference type="NCBI Taxonomy" id="450798"/>
    <lineage>
        <taxon>Bacteria</taxon>
        <taxon>Bacillati</taxon>
        <taxon>Actinomycetota</taxon>
        <taxon>Actinomycetes</taxon>
        <taxon>Catenulisporales</taxon>
        <taxon>Catenulisporaceae</taxon>
        <taxon>Catenulispora</taxon>
    </lineage>
</organism>
<comment type="cofactor">
    <cofactor evidence="1">
        <name>pyridoxal 5'-phosphate</name>
        <dbReference type="ChEBI" id="CHEBI:597326"/>
    </cofactor>
</comment>
<dbReference type="PROSITE" id="PS00878">
    <property type="entry name" value="ODR_DC_2_1"/>
    <property type="match status" value="1"/>
</dbReference>
<dbReference type="InterPro" id="IPR022653">
    <property type="entry name" value="De-COase2_pyr-phos_BS"/>
</dbReference>
<dbReference type="Proteomes" id="UP001499854">
    <property type="component" value="Unassembled WGS sequence"/>
</dbReference>
<dbReference type="PRINTS" id="PR01179">
    <property type="entry name" value="ODADCRBXLASE"/>
</dbReference>
<dbReference type="SUPFAM" id="SSF50621">
    <property type="entry name" value="Alanine racemase C-terminal domain-like"/>
    <property type="match status" value="1"/>
</dbReference>
<feature type="domain" description="Orn/DAP/Arg decarboxylase 2 N-terminal" evidence="7">
    <location>
        <begin position="50"/>
        <end position="289"/>
    </location>
</feature>
<evidence type="ECO:0000256" key="4">
    <source>
        <dbReference type="ARBA" id="ARBA00023239"/>
    </source>
</evidence>
<dbReference type="InterPro" id="IPR000183">
    <property type="entry name" value="Orn/DAP/Arg_de-COase"/>
</dbReference>
<reference evidence="9" key="1">
    <citation type="journal article" date="2019" name="Int. J. Syst. Evol. Microbiol.">
        <title>The Global Catalogue of Microorganisms (GCM) 10K type strain sequencing project: providing services to taxonomists for standard genome sequencing and annotation.</title>
        <authorList>
            <consortium name="The Broad Institute Genomics Platform"/>
            <consortium name="The Broad Institute Genome Sequencing Center for Infectious Disease"/>
            <person name="Wu L."/>
            <person name="Ma J."/>
        </authorList>
    </citation>
    <scope>NUCLEOTIDE SEQUENCE [LARGE SCALE GENOMIC DNA]</scope>
    <source>
        <strain evidence="9">JCM 16013</strain>
    </source>
</reference>
<evidence type="ECO:0000256" key="3">
    <source>
        <dbReference type="ARBA" id="ARBA00022898"/>
    </source>
</evidence>
<keyword evidence="3" id="KW-0663">Pyridoxal phosphate</keyword>
<keyword evidence="9" id="KW-1185">Reference proteome</keyword>
<name>A0ABP5EG53_9ACTN</name>
<keyword evidence="2" id="KW-0210">Decarboxylase</keyword>
<protein>
    <submittedName>
        <fullName evidence="8">Diaminopimelate decarboxylase</fullName>
    </submittedName>
</protein>
<dbReference type="Gene3D" id="2.40.37.10">
    <property type="entry name" value="Lyase, Ornithine Decarboxylase, Chain A, domain 1"/>
    <property type="match status" value="1"/>
</dbReference>
<gene>
    <name evidence="8" type="ORF">GCM10009838_74050</name>
</gene>
<dbReference type="Gene3D" id="3.20.20.10">
    <property type="entry name" value="Alanine racemase"/>
    <property type="match status" value="1"/>
</dbReference>
<keyword evidence="4" id="KW-0456">Lyase</keyword>
<dbReference type="Pfam" id="PF00278">
    <property type="entry name" value="Orn_DAP_Arg_deC"/>
    <property type="match status" value="1"/>
</dbReference>
<dbReference type="SUPFAM" id="SSF51419">
    <property type="entry name" value="PLP-binding barrel"/>
    <property type="match status" value="1"/>
</dbReference>